<dbReference type="PaxDb" id="55529-EKX37338"/>
<dbReference type="HOGENOM" id="CLU_2459493_0_0_1"/>
<reference evidence="3" key="2">
    <citation type="submission" date="2012-11" db="EMBL/GenBank/DDBJ databases">
        <authorList>
            <person name="Kuo A."/>
            <person name="Curtis B.A."/>
            <person name="Tanifuji G."/>
            <person name="Burki F."/>
            <person name="Gruber A."/>
            <person name="Irimia M."/>
            <person name="Maruyama S."/>
            <person name="Arias M.C."/>
            <person name="Ball S.G."/>
            <person name="Gile G.H."/>
            <person name="Hirakawa Y."/>
            <person name="Hopkins J.F."/>
            <person name="Rensing S.A."/>
            <person name="Schmutz J."/>
            <person name="Symeonidi A."/>
            <person name="Elias M."/>
            <person name="Eveleigh R.J."/>
            <person name="Herman E.K."/>
            <person name="Klute M.J."/>
            <person name="Nakayama T."/>
            <person name="Obornik M."/>
            <person name="Reyes-Prieto A."/>
            <person name="Armbrust E.V."/>
            <person name="Aves S.J."/>
            <person name="Beiko R.G."/>
            <person name="Coutinho P."/>
            <person name="Dacks J.B."/>
            <person name="Durnford D.G."/>
            <person name="Fast N.M."/>
            <person name="Green B.R."/>
            <person name="Grisdale C."/>
            <person name="Hempe F."/>
            <person name="Henrissat B."/>
            <person name="Hoppner M.P."/>
            <person name="Ishida K.-I."/>
            <person name="Kim E."/>
            <person name="Koreny L."/>
            <person name="Kroth P.G."/>
            <person name="Liu Y."/>
            <person name="Malik S.-B."/>
            <person name="Maier U.G."/>
            <person name="McRose D."/>
            <person name="Mock T."/>
            <person name="Neilson J.A."/>
            <person name="Onodera N.T."/>
            <person name="Poole A.M."/>
            <person name="Pritham E.J."/>
            <person name="Richards T.A."/>
            <person name="Rocap G."/>
            <person name="Roy S.W."/>
            <person name="Sarai C."/>
            <person name="Schaack S."/>
            <person name="Shirato S."/>
            <person name="Slamovits C.H."/>
            <person name="Spencer D.F."/>
            <person name="Suzuki S."/>
            <person name="Worden A.Z."/>
            <person name="Zauner S."/>
            <person name="Barry K."/>
            <person name="Bell C."/>
            <person name="Bharti A.K."/>
            <person name="Crow J.A."/>
            <person name="Grimwood J."/>
            <person name="Kramer R."/>
            <person name="Lindquist E."/>
            <person name="Lucas S."/>
            <person name="Salamov A."/>
            <person name="McFadden G.I."/>
            <person name="Lane C.E."/>
            <person name="Keeling P.J."/>
            <person name="Gray M.W."/>
            <person name="Grigoriev I.V."/>
            <person name="Archibald J.M."/>
        </authorList>
    </citation>
    <scope>NUCLEOTIDE SEQUENCE</scope>
    <source>
        <strain evidence="3">CCMP2712</strain>
    </source>
</reference>
<dbReference type="KEGG" id="gtt:GUITHDRAFT_116451"/>
<organism evidence="1">
    <name type="scientific">Guillardia theta (strain CCMP2712)</name>
    <name type="common">Cryptophyte</name>
    <dbReference type="NCBI Taxonomy" id="905079"/>
    <lineage>
        <taxon>Eukaryota</taxon>
        <taxon>Cryptophyceae</taxon>
        <taxon>Pyrenomonadales</taxon>
        <taxon>Geminigeraceae</taxon>
        <taxon>Guillardia</taxon>
    </lineage>
</organism>
<evidence type="ECO:0000313" key="3">
    <source>
        <dbReference type="Proteomes" id="UP000011087"/>
    </source>
</evidence>
<dbReference type="AlphaFoldDB" id="L1IM41"/>
<reference evidence="1 3" key="1">
    <citation type="journal article" date="2012" name="Nature">
        <title>Algal genomes reveal evolutionary mosaicism and the fate of nucleomorphs.</title>
        <authorList>
            <consortium name="DOE Joint Genome Institute"/>
            <person name="Curtis B.A."/>
            <person name="Tanifuji G."/>
            <person name="Burki F."/>
            <person name="Gruber A."/>
            <person name="Irimia M."/>
            <person name="Maruyama S."/>
            <person name="Arias M.C."/>
            <person name="Ball S.G."/>
            <person name="Gile G.H."/>
            <person name="Hirakawa Y."/>
            <person name="Hopkins J.F."/>
            <person name="Kuo A."/>
            <person name="Rensing S.A."/>
            <person name="Schmutz J."/>
            <person name="Symeonidi A."/>
            <person name="Elias M."/>
            <person name="Eveleigh R.J."/>
            <person name="Herman E.K."/>
            <person name="Klute M.J."/>
            <person name="Nakayama T."/>
            <person name="Obornik M."/>
            <person name="Reyes-Prieto A."/>
            <person name="Armbrust E.V."/>
            <person name="Aves S.J."/>
            <person name="Beiko R.G."/>
            <person name="Coutinho P."/>
            <person name="Dacks J.B."/>
            <person name="Durnford D.G."/>
            <person name="Fast N.M."/>
            <person name="Green B.R."/>
            <person name="Grisdale C.J."/>
            <person name="Hempel F."/>
            <person name="Henrissat B."/>
            <person name="Hoppner M.P."/>
            <person name="Ishida K."/>
            <person name="Kim E."/>
            <person name="Koreny L."/>
            <person name="Kroth P.G."/>
            <person name="Liu Y."/>
            <person name="Malik S.B."/>
            <person name="Maier U.G."/>
            <person name="McRose D."/>
            <person name="Mock T."/>
            <person name="Neilson J.A."/>
            <person name="Onodera N.T."/>
            <person name="Poole A.M."/>
            <person name="Pritham E.J."/>
            <person name="Richards T.A."/>
            <person name="Rocap G."/>
            <person name="Roy S.W."/>
            <person name="Sarai C."/>
            <person name="Schaack S."/>
            <person name="Shirato S."/>
            <person name="Slamovits C.H."/>
            <person name="Spencer D.F."/>
            <person name="Suzuki S."/>
            <person name="Worden A.Z."/>
            <person name="Zauner S."/>
            <person name="Barry K."/>
            <person name="Bell C."/>
            <person name="Bharti A.K."/>
            <person name="Crow J.A."/>
            <person name="Grimwood J."/>
            <person name="Kramer R."/>
            <person name="Lindquist E."/>
            <person name="Lucas S."/>
            <person name="Salamov A."/>
            <person name="McFadden G.I."/>
            <person name="Lane C.E."/>
            <person name="Keeling P.J."/>
            <person name="Gray M.W."/>
            <person name="Grigoriev I.V."/>
            <person name="Archibald J.M."/>
        </authorList>
    </citation>
    <scope>NUCLEOTIDE SEQUENCE</scope>
    <source>
        <strain evidence="1 3">CCMP2712</strain>
    </source>
</reference>
<dbReference type="EMBL" id="JH993060">
    <property type="protein sequence ID" value="EKX37338.1"/>
    <property type="molecule type" value="Genomic_DNA"/>
</dbReference>
<evidence type="ECO:0000313" key="1">
    <source>
        <dbReference type="EMBL" id="EKX37338.1"/>
    </source>
</evidence>
<dbReference type="EnsemblProtists" id="EKX37338">
    <property type="protein sequence ID" value="EKX37338"/>
    <property type="gene ID" value="GUITHDRAFT_116451"/>
</dbReference>
<dbReference type="RefSeq" id="XP_005824318.1">
    <property type="nucleotide sequence ID" value="XM_005824261.1"/>
</dbReference>
<sequence length="89" mass="9844">MYDVCLGMSSMNISTTSAEQDSFDDIGFGSEQFEESLNIDDSWTTIKIGGNDVFGQPPKWKQLQSLKASIELIEGHELIVNALGDETRL</sequence>
<proteinExistence type="predicted"/>
<name>L1IM41_GUITC</name>
<keyword evidence="3" id="KW-1185">Reference proteome</keyword>
<protein>
    <submittedName>
        <fullName evidence="1 2">Uncharacterized protein</fullName>
    </submittedName>
</protein>
<dbReference type="Proteomes" id="UP000011087">
    <property type="component" value="Unassembled WGS sequence"/>
</dbReference>
<accession>L1IM41</accession>
<gene>
    <name evidence="1" type="ORF">GUITHDRAFT_116451</name>
</gene>
<dbReference type="GeneID" id="17294134"/>
<evidence type="ECO:0000313" key="2">
    <source>
        <dbReference type="EnsemblProtists" id="EKX37338"/>
    </source>
</evidence>
<reference evidence="2" key="3">
    <citation type="submission" date="2015-06" db="UniProtKB">
        <authorList>
            <consortium name="EnsemblProtists"/>
        </authorList>
    </citation>
    <scope>IDENTIFICATION</scope>
</reference>